<dbReference type="Pfam" id="PF20238">
    <property type="entry name" value="BIM1-like_dom"/>
    <property type="match status" value="1"/>
</dbReference>
<evidence type="ECO:0000313" key="10">
    <source>
        <dbReference type="EMBL" id="EWC48338.1"/>
    </source>
</evidence>
<dbReference type="GO" id="GO:0005886">
    <property type="term" value="C:plasma membrane"/>
    <property type="evidence" value="ECO:0007669"/>
    <property type="project" value="UniProtKB-SubCell"/>
</dbReference>
<dbReference type="EMBL" id="KI966390">
    <property type="protein sequence ID" value="EWC48338.1"/>
    <property type="molecule type" value="Genomic_DNA"/>
</dbReference>
<comment type="subcellular location">
    <subcellularLocation>
        <location evidence="1">Cell membrane</location>
        <topology evidence="1">Lipid-anchor</topology>
        <topology evidence="1">GPI-anchor</topology>
    </subcellularLocation>
</comment>
<name>W7I7N6_9PEZI</name>
<dbReference type="AlphaFoldDB" id="W7I7N6"/>
<evidence type="ECO:0000256" key="5">
    <source>
        <dbReference type="ARBA" id="ARBA00023136"/>
    </source>
</evidence>
<keyword evidence="2" id="KW-1003">Cell membrane</keyword>
<dbReference type="InterPro" id="IPR046936">
    <property type="entry name" value="BIM1-like"/>
</dbReference>
<keyword evidence="3" id="KW-0336">GPI-anchor</keyword>
<feature type="chain" id="PRO_5004893736" description="Copper acquisition factor BIM1-like domain-containing protein" evidence="8">
    <location>
        <begin position="19"/>
        <end position="211"/>
    </location>
</feature>
<feature type="signal peptide" evidence="8">
    <location>
        <begin position="1"/>
        <end position="18"/>
    </location>
</feature>
<evidence type="ECO:0000256" key="6">
    <source>
        <dbReference type="ARBA" id="ARBA00023180"/>
    </source>
</evidence>
<evidence type="ECO:0000256" key="1">
    <source>
        <dbReference type="ARBA" id="ARBA00004609"/>
    </source>
</evidence>
<keyword evidence="7" id="KW-0449">Lipoprotein</keyword>
<accession>W7I7N6</accession>
<evidence type="ECO:0000256" key="4">
    <source>
        <dbReference type="ARBA" id="ARBA00022729"/>
    </source>
</evidence>
<dbReference type="InterPro" id="IPR046530">
    <property type="entry name" value="BIM1-like_dom"/>
</dbReference>
<protein>
    <recommendedName>
        <fullName evidence="9">Copper acquisition factor BIM1-like domain-containing protein</fullName>
    </recommendedName>
</protein>
<dbReference type="CDD" id="cd21176">
    <property type="entry name" value="LPMO_auxiliary-like"/>
    <property type="match status" value="1"/>
</dbReference>
<dbReference type="GO" id="GO:0098552">
    <property type="term" value="C:side of membrane"/>
    <property type="evidence" value="ECO:0007669"/>
    <property type="project" value="UniProtKB-KW"/>
</dbReference>
<keyword evidence="11" id="KW-1185">Reference proteome</keyword>
<evidence type="ECO:0000259" key="9">
    <source>
        <dbReference type="Pfam" id="PF20238"/>
    </source>
</evidence>
<evidence type="ECO:0000256" key="3">
    <source>
        <dbReference type="ARBA" id="ARBA00022622"/>
    </source>
</evidence>
<evidence type="ECO:0000256" key="7">
    <source>
        <dbReference type="ARBA" id="ARBA00023288"/>
    </source>
</evidence>
<keyword evidence="4 8" id="KW-0732">Signal</keyword>
<evidence type="ECO:0000256" key="2">
    <source>
        <dbReference type="ARBA" id="ARBA00022475"/>
    </source>
</evidence>
<organism evidence="10 11">
    <name type="scientific">Drechslerella stenobrocha 248</name>
    <dbReference type="NCBI Taxonomy" id="1043628"/>
    <lineage>
        <taxon>Eukaryota</taxon>
        <taxon>Fungi</taxon>
        <taxon>Dikarya</taxon>
        <taxon>Ascomycota</taxon>
        <taxon>Pezizomycotina</taxon>
        <taxon>Orbiliomycetes</taxon>
        <taxon>Orbiliales</taxon>
        <taxon>Orbiliaceae</taxon>
        <taxon>Drechslerella</taxon>
    </lineage>
</organism>
<proteinExistence type="predicted"/>
<dbReference type="PANTHER" id="PTHR34992">
    <property type="entry name" value="HYPHAL ANASTAMOSIS-7 PROTEIN"/>
    <property type="match status" value="1"/>
</dbReference>
<evidence type="ECO:0000313" key="11">
    <source>
        <dbReference type="Proteomes" id="UP000024837"/>
    </source>
</evidence>
<reference evidence="10 11" key="1">
    <citation type="submission" date="2013-05" db="EMBL/GenBank/DDBJ databases">
        <title>Drechslerella stenobrocha genome reveals carnivorous origination and mechanical trapping mechanism of predatory fungi.</title>
        <authorList>
            <person name="Liu X."/>
            <person name="Zhang W."/>
            <person name="Liu K."/>
        </authorList>
    </citation>
    <scope>NUCLEOTIDE SEQUENCE [LARGE SCALE GENOMIC DNA]</scope>
    <source>
        <strain evidence="10 11">248</strain>
    </source>
</reference>
<dbReference type="PANTHER" id="PTHR34992:SF2">
    <property type="entry name" value="COPPER ACQUISITION FACTOR BIM1-LIKE DOMAIN-CONTAINING PROTEIN"/>
    <property type="match status" value="1"/>
</dbReference>
<evidence type="ECO:0000256" key="8">
    <source>
        <dbReference type="SAM" id="SignalP"/>
    </source>
</evidence>
<keyword evidence="6" id="KW-0325">Glycoprotein</keyword>
<sequence length="211" mass="21896">MLVKTLIAAAALAQAVQAHFTLNHPAWRGDSFEAPASQWLRPCAGINATNNRTEWPLDGGSISLKLGHAFDYVFVNLGLGAEAATFNISLTPNFFNSTGNGTLCIPKLPLPSTVTVTDGQLASLQIVAMGSAGNSMYNCADIVFRQTASLLSGDQCMNTTGSLSYVTSQGAVSADGKPGDKSSASVHGSPTHLMMAAFTIVMAMIVASGLL</sequence>
<feature type="domain" description="Copper acquisition factor BIM1-like" evidence="9">
    <location>
        <begin position="17"/>
        <end position="161"/>
    </location>
</feature>
<dbReference type="Proteomes" id="UP000024837">
    <property type="component" value="Unassembled WGS sequence"/>
</dbReference>
<dbReference type="OrthoDB" id="5333578at2759"/>
<dbReference type="HOGENOM" id="CLU_070647_2_1_1"/>
<gene>
    <name evidence="10" type="ORF">DRE_02107</name>
</gene>
<keyword evidence="5" id="KW-0472">Membrane</keyword>